<organism evidence="2 3">
    <name type="scientific">Ramlibacter rhizophilus</name>
    <dbReference type="NCBI Taxonomy" id="1781167"/>
    <lineage>
        <taxon>Bacteria</taxon>
        <taxon>Pseudomonadati</taxon>
        <taxon>Pseudomonadota</taxon>
        <taxon>Betaproteobacteria</taxon>
        <taxon>Burkholderiales</taxon>
        <taxon>Comamonadaceae</taxon>
        <taxon>Ramlibacter</taxon>
    </lineage>
</organism>
<evidence type="ECO:0000313" key="3">
    <source>
        <dbReference type="Proteomes" id="UP000297564"/>
    </source>
</evidence>
<keyword evidence="1" id="KW-0472">Membrane</keyword>
<sequence>MFRSVSPGGLDAVSLLLLLLLLVVLVGCVITMSSGARKQKALVRLAKTLKRHVPGFVRQVARRV</sequence>
<dbReference type="EMBL" id="SMLL01000001">
    <property type="protein sequence ID" value="TFZ04790.1"/>
    <property type="molecule type" value="Genomic_DNA"/>
</dbReference>
<evidence type="ECO:0000256" key="1">
    <source>
        <dbReference type="SAM" id="Phobius"/>
    </source>
</evidence>
<accession>A0A4Z0C2U2</accession>
<evidence type="ECO:0000313" key="2">
    <source>
        <dbReference type="EMBL" id="TFZ04790.1"/>
    </source>
</evidence>
<keyword evidence="1" id="KW-0812">Transmembrane</keyword>
<dbReference type="PROSITE" id="PS51257">
    <property type="entry name" value="PROKAR_LIPOPROTEIN"/>
    <property type="match status" value="1"/>
</dbReference>
<dbReference type="Proteomes" id="UP000297564">
    <property type="component" value="Unassembled WGS sequence"/>
</dbReference>
<keyword evidence="1" id="KW-1133">Transmembrane helix</keyword>
<gene>
    <name evidence="2" type="ORF">EZ242_03300</name>
</gene>
<dbReference type="AlphaFoldDB" id="A0A4Z0C2U2"/>
<proteinExistence type="predicted"/>
<comment type="caution">
    <text evidence="2">The sequence shown here is derived from an EMBL/GenBank/DDBJ whole genome shotgun (WGS) entry which is preliminary data.</text>
</comment>
<reference evidence="2 3" key="1">
    <citation type="submission" date="2019-03" db="EMBL/GenBank/DDBJ databases">
        <title>Ramlibacter rhizophilus CCTCC AB2015357, whole genome shotgun sequence.</title>
        <authorList>
            <person name="Zhang X."/>
            <person name="Feng G."/>
            <person name="Zhu H."/>
        </authorList>
    </citation>
    <scope>NUCLEOTIDE SEQUENCE [LARGE SCALE GENOMIC DNA]</scope>
    <source>
        <strain evidence="2 3">CCTCC AB2015357</strain>
    </source>
</reference>
<name>A0A4Z0C2U2_9BURK</name>
<keyword evidence="3" id="KW-1185">Reference proteome</keyword>
<protein>
    <submittedName>
        <fullName evidence="2">Uncharacterized protein</fullName>
    </submittedName>
</protein>
<feature type="transmembrane region" description="Helical" evidence="1">
    <location>
        <begin position="12"/>
        <end position="32"/>
    </location>
</feature>